<name>A0A2T4N012_AERVE</name>
<dbReference type="AlphaFoldDB" id="A0A2T4N012"/>
<evidence type="ECO:0000256" key="1">
    <source>
        <dbReference type="SAM" id="Phobius"/>
    </source>
</evidence>
<dbReference type="Proteomes" id="UP000241986">
    <property type="component" value="Unassembled WGS sequence"/>
</dbReference>
<gene>
    <name evidence="2" type="ORF">DAA48_16265</name>
</gene>
<evidence type="ECO:0000313" key="3">
    <source>
        <dbReference type="Proteomes" id="UP000241986"/>
    </source>
</evidence>
<comment type="caution">
    <text evidence="2">The sequence shown here is derived from an EMBL/GenBank/DDBJ whole genome shotgun (WGS) entry which is preliminary data.</text>
</comment>
<keyword evidence="1" id="KW-0472">Membrane</keyword>
<keyword evidence="1" id="KW-1133">Transmembrane helix</keyword>
<evidence type="ECO:0000313" key="2">
    <source>
        <dbReference type="EMBL" id="PTH80117.1"/>
    </source>
</evidence>
<feature type="transmembrane region" description="Helical" evidence="1">
    <location>
        <begin position="154"/>
        <end position="181"/>
    </location>
</feature>
<dbReference type="EMBL" id="PZKL01000037">
    <property type="protein sequence ID" value="PTH80117.1"/>
    <property type="molecule type" value="Genomic_DNA"/>
</dbReference>
<proteinExistence type="predicted"/>
<reference evidence="2 3" key="1">
    <citation type="submission" date="2018-03" db="EMBL/GenBank/DDBJ databases">
        <title>Aeromonas veronii whole genome sequencing and analysis.</title>
        <authorList>
            <person name="Xie H."/>
            <person name="Liu T."/>
            <person name="Wang K."/>
        </authorList>
    </citation>
    <scope>NUCLEOTIDE SEQUENCE [LARGE SCALE GENOMIC DNA]</scope>
    <source>
        <strain evidence="2 3">XH.VA.1</strain>
    </source>
</reference>
<keyword evidence="1" id="KW-0812">Transmembrane</keyword>
<dbReference type="RefSeq" id="WP_107684000.1">
    <property type="nucleotide sequence ID" value="NZ_PZKL01000037.1"/>
</dbReference>
<sequence length="520" mass="57075">MEKNVTLISDYQHYLMMLKELSNGQHEQKMEEYLELLTLKDNIPLDLDATPADLAKLDFSVFQLRKAELEKVAPEIKNLVDEKILSFNPFTPLYDAGFDKKQVTNMPVGFLNDIQTTMAFEKEFPDEEKKPLSERLAAAKTTITSLMKNDKAKLAMSTVMFSVAVGTGGGAALAVSATMFATKLAENKFVQELLTKTEQRIDKYLIDAGYKKEKVEERKSTFGEKLEAITSSKWYSRIKMPIAACLLITGIGTAAALSMSHAGMESLPNMNVAALVEKGRDLVSGLASNFDILDTASVSDVKETAQSAFDSIFNSAPEVPKFGDIDYGTNDVFAFEPVKPELSFDILDAKTDGLYGEVNASMDPITPVTTEYTAEKGSTLWEMAKEHYQSHTGHEPSGKQIIAMINDLGLEDPNSIDINQTFEFTNDLGKYDNLDKVTADWLDGGHQGSSSVNHASHAQSVDAAVGHVHNAAPAGQAPASAVEEPFIKQSAEIREPFDKSAYAKAAFINKFLNNETELSR</sequence>
<protein>
    <submittedName>
        <fullName evidence="2">Uncharacterized protein</fullName>
    </submittedName>
</protein>
<accession>A0A2T4N012</accession>
<organism evidence="2 3">
    <name type="scientific">Aeromonas veronii</name>
    <dbReference type="NCBI Taxonomy" id="654"/>
    <lineage>
        <taxon>Bacteria</taxon>
        <taxon>Pseudomonadati</taxon>
        <taxon>Pseudomonadota</taxon>
        <taxon>Gammaproteobacteria</taxon>
        <taxon>Aeromonadales</taxon>
        <taxon>Aeromonadaceae</taxon>
        <taxon>Aeromonas</taxon>
    </lineage>
</organism>